<organism evidence="2 3">
    <name type="scientific">Lichenicola cladoniae</name>
    <dbReference type="NCBI Taxonomy" id="1484109"/>
    <lineage>
        <taxon>Bacteria</taxon>
        <taxon>Pseudomonadati</taxon>
        <taxon>Pseudomonadota</taxon>
        <taxon>Alphaproteobacteria</taxon>
        <taxon>Acetobacterales</taxon>
        <taxon>Acetobacteraceae</taxon>
        <taxon>Lichenicola</taxon>
    </lineage>
</organism>
<dbReference type="AlphaFoldDB" id="A0A6M8HRT7"/>
<protein>
    <recommendedName>
        <fullName evidence="1">Ribosomal RNA methyltransferase FtsJ domain-containing protein</fullName>
    </recommendedName>
</protein>
<keyword evidence="3" id="KW-1185">Reference proteome</keyword>
<dbReference type="KEGG" id="lck:HN018_13870"/>
<dbReference type="EMBL" id="CP053708">
    <property type="protein sequence ID" value="QKE90986.1"/>
    <property type="molecule type" value="Genomic_DNA"/>
</dbReference>
<dbReference type="GO" id="GO:0032259">
    <property type="term" value="P:methylation"/>
    <property type="evidence" value="ECO:0007669"/>
    <property type="project" value="InterPro"/>
</dbReference>
<name>A0A6M8HRT7_9PROT</name>
<proteinExistence type="predicted"/>
<evidence type="ECO:0000313" key="3">
    <source>
        <dbReference type="Proteomes" id="UP000500767"/>
    </source>
</evidence>
<dbReference type="PANTHER" id="PTHR37524:SF2">
    <property type="entry name" value="RIBOSOMAL RNA METHYLTRANSFERASE FTSJ DOMAIN-CONTAINING PROTEIN"/>
    <property type="match status" value="1"/>
</dbReference>
<dbReference type="PANTHER" id="PTHR37524">
    <property type="entry name" value="RIBOSOMAL RNA LARGE SUBUNIT METHYLTRANSFERASE M"/>
    <property type="match status" value="1"/>
</dbReference>
<feature type="domain" description="Ribosomal RNA methyltransferase FtsJ" evidence="1">
    <location>
        <begin position="166"/>
        <end position="253"/>
    </location>
</feature>
<dbReference type="InterPro" id="IPR029063">
    <property type="entry name" value="SAM-dependent_MTases_sf"/>
</dbReference>
<dbReference type="GO" id="GO:0008168">
    <property type="term" value="F:methyltransferase activity"/>
    <property type="evidence" value="ECO:0007669"/>
    <property type="project" value="InterPro"/>
</dbReference>
<sequence length="321" mass="34681">MNESSNTSPSEIVVPSVIGAAYLASEGNEAVLAEEMSRHGLTISAWHGRLALSPEPPAPVLWSLDTWTAPELVACASIGDAAKALRDRQRNWSHLPLLHHRRSALIVDRLPSVKSAPLVFPAAAPTAPLGAWTLLEPGLLLLSTTKTSPFPNGIARFVEDRVGPPSRAYLKLWEACARLGMWPQPGDACLDLGATPGGWTWAIASLGATVMAIDRAPLDPTVASMPGVGFRRESAFGLEPANEPPVEWLFSDIIAYPDRLLTLVRRWIEAGTVGRIVCTIKFQDPTDHDAAQAFAVIPGGTVLHLSHNKHELTFLWANERL</sequence>
<dbReference type="SUPFAM" id="SSF53335">
    <property type="entry name" value="S-adenosyl-L-methionine-dependent methyltransferases"/>
    <property type="match status" value="1"/>
</dbReference>
<dbReference type="Gene3D" id="3.40.50.150">
    <property type="entry name" value="Vaccinia Virus protein VP39"/>
    <property type="match status" value="1"/>
</dbReference>
<reference evidence="2 3" key="1">
    <citation type="journal article" date="2014" name="World J. Microbiol. Biotechnol.">
        <title>Biodiversity and physiological characteristics of Antarctic and Arctic lichens-associated bacteria.</title>
        <authorList>
            <person name="Lee Y.M."/>
            <person name="Kim E.H."/>
            <person name="Lee H.K."/>
            <person name="Hong S.G."/>
        </authorList>
    </citation>
    <scope>NUCLEOTIDE SEQUENCE [LARGE SCALE GENOMIC DNA]</scope>
    <source>
        <strain evidence="2 3">PAMC 26569</strain>
    </source>
</reference>
<evidence type="ECO:0000313" key="2">
    <source>
        <dbReference type="EMBL" id="QKE90986.1"/>
    </source>
</evidence>
<gene>
    <name evidence="2" type="ORF">HN018_13870</name>
</gene>
<evidence type="ECO:0000259" key="1">
    <source>
        <dbReference type="Pfam" id="PF01728"/>
    </source>
</evidence>
<accession>A0A6M8HRT7</accession>
<dbReference type="InterPro" id="IPR002877">
    <property type="entry name" value="RNA_MeTrfase_FtsJ_dom"/>
</dbReference>
<dbReference type="RefSeq" id="WP_171836707.1">
    <property type="nucleotide sequence ID" value="NZ_CP053708.1"/>
</dbReference>
<dbReference type="Pfam" id="PF01728">
    <property type="entry name" value="FtsJ"/>
    <property type="match status" value="1"/>
</dbReference>
<dbReference type="Proteomes" id="UP000500767">
    <property type="component" value="Chromosome"/>
</dbReference>